<protein>
    <submittedName>
        <fullName evidence="8">AEC family transporter</fullName>
    </submittedName>
</protein>
<comment type="subcellular location">
    <subcellularLocation>
        <location evidence="1">Membrane</location>
        <topology evidence="1">Multi-pass membrane protein</topology>
    </subcellularLocation>
</comment>
<keyword evidence="6 7" id="KW-0472">Membrane</keyword>
<feature type="transmembrane region" description="Helical" evidence="7">
    <location>
        <begin position="34"/>
        <end position="53"/>
    </location>
</feature>
<keyword evidence="9" id="KW-1185">Reference proteome</keyword>
<feature type="transmembrane region" description="Helical" evidence="7">
    <location>
        <begin position="285"/>
        <end position="306"/>
    </location>
</feature>
<feature type="transmembrane region" description="Helical" evidence="7">
    <location>
        <begin position="192"/>
        <end position="212"/>
    </location>
</feature>
<dbReference type="PANTHER" id="PTHR36838">
    <property type="entry name" value="AUXIN EFFLUX CARRIER FAMILY PROTEIN"/>
    <property type="match status" value="1"/>
</dbReference>
<feature type="transmembrane region" description="Helical" evidence="7">
    <location>
        <begin position="99"/>
        <end position="117"/>
    </location>
</feature>
<evidence type="ECO:0000256" key="7">
    <source>
        <dbReference type="SAM" id="Phobius"/>
    </source>
</evidence>
<proteinExistence type="predicted"/>
<evidence type="ECO:0000256" key="4">
    <source>
        <dbReference type="ARBA" id="ARBA00022692"/>
    </source>
</evidence>
<evidence type="ECO:0000256" key="6">
    <source>
        <dbReference type="ARBA" id="ARBA00023136"/>
    </source>
</evidence>
<organism evidence="8 9">
    <name type="scientific">Antiquaquibacter soli</name>
    <dbReference type="NCBI Taxonomy" id="3064523"/>
    <lineage>
        <taxon>Bacteria</taxon>
        <taxon>Bacillati</taxon>
        <taxon>Actinomycetota</taxon>
        <taxon>Actinomycetes</taxon>
        <taxon>Micrococcales</taxon>
        <taxon>Microbacteriaceae</taxon>
        <taxon>Antiquaquibacter</taxon>
    </lineage>
</organism>
<accession>A0ABT9BPU8</accession>
<evidence type="ECO:0000256" key="2">
    <source>
        <dbReference type="ARBA" id="ARBA00022448"/>
    </source>
</evidence>
<reference evidence="8 9" key="1">
    <citation type="submission" date="2023-07" db="EMBL/GenBank/DDBJ databases">
        <title>Protaetiibacter sp. nov WY-16 isolated from soil.</title>
        <authorList>
            <person name="Liu B."/>
            <person name="Wan Y."/>
        </authorList>
    </citation>
    <scope>NUCLEOTIDE SEQUENCE [LARGE SCALE GENOMIC DNA]</scope>
    <source>
        <strain evidence="8 9">WY-16</strain>
    </source>
</reference>
<evidence type="ECO:0000256" key="3">
    <source>
        <dbReference type="ARBA" id="ARBA00022475"/>
    </source>
</evidence>
<feature type="transmembrane region" description="Helical" evidence="7">
    <location>
        <begin position="65"/>
        <end position="87"/>
    </location>
</feature>
<dbReference type="Proteomes" id="UP001241072">
    <property type="component" value="Unassembled WGS sequence"/>
</dbReference>
<keyword evidence="3" id="KW-1003">Cell membrane</keyword>
<comment type="caution">
    <text evidence="8">The sequence shown here is derived from an EMBL/GenBank/DDBJ whole genome shotgun (WGS) entry which is preliminary data.</text>
</comment>
<keyword evidence="5 7" id="KW-1133">Transmembrane helix</keyword>
<dbReference type="Pfam" id="PF03547">
    <property type="entry name" value="Mem_trans"/>
    <property type="match status" value="2"/>
</dbReference>
<keyword evidence="4 7" id="KW-0812">Transmembrane</keyword>
<feature type="transmembrane region" description="Helical" evidence="7">
    <location>
        <begin position="123"/>
        <end position="143"/>
    </location>
</feature>
<keyword evidence="2" id="KW-0813">Transport</keyword>
<sequence length="307" mass="32170">MIGVLIGFAVIATIILIGYIVGRSGVLGEHAQFVLGRFAFYVASPCLLFTVLADADIHVLFSSQLLVSFVAAVGSGLVFFTIARLLWRRELSESIIGSLGSGYVNANNMGIPVAVFVLGDAAFAAPVVLLQLLVFAPVALTALDVQQHGGGSIGRILLRPFRNPIIVGSALGVLVSALQWTPPDEVMQPFRIIGAAAVPVMLVSFGMSLHGQRPLAPGSSRRDVLLASSLKLALMPTIAWAFGYFGVGLTGLPLFAAVVLAALPAAQNVFNYAQRYGRGVIMARDIVLITTVLSLPALVVVAALLAP</sequence>
<dbReference type="RefSeq" id="WP_305003483.1">
    <property type="nucleotide sequence ID" value="NZ_JAUQUB010000003.1"/>
</dbReference>
<feature type="transmembrane region" description="Helical" evidence="7">
    <location>
        <begin position="252"/>
        <end position="273"/>
    </location>
</feature>
<feature type="transmembrane region" description="Helical" evidence="7">
    <location>
        <begin position="164"/>
        <end position="180"/>
    </location>
</feature>
<feature type="transmembrane region" description="Helical" evidence="7">
    <location>
        <begin position="6"/>
        <end position="22"/>
    </location>
</feature>
<gene>
    <name evidence="8" type="ORF">Q5716_12515</name>
</gene>
<dbReference type="EMBL" id="JAUQUB010000003">
    <property type="protein sequence ID" value="MDO7883053.1"/>
    <property type="molecule type" value="Genomic_DNA"/>
</dbReference>
<dbReference type="PANTHER" id="PTHR36838:SF3">
    <property type="entry name" value="TRANSPORTER AUXIN EFFLUX CARRIER EC FAMILY"/>
    <property type="match status" value="1"/>
</dbReference>
<evidence type="ECO:0000313" key="8">
    <source>
        <dbReference type="EMBL" id="MDO7883053.1"/>
    </source>
</evidence>
<dbReference type="InterPro" id="IPR004776">
    <property type="entry name" value="Mem_transp_PIN-like"/>
</dbReference>
<feature type="transmembrane region" description="Helical" evidence="7">
    <location>
        <begin position="224"/>
        <end position="246"/>
    </location>
</feature>
<name>A0ABT9BPU8_9MICO</name>
<evidence type="ECO:0000256" key="5">
    <source>
        <dbReference type="ARBA" id="ARBA00022989"/>
    </source>
</evidence>
<evidence type="ECO:0000313" key="9">
    <source>
        <dbReference type="Proteomes" id="UP001241072"/>
    </source>
</evidence>
<evidence type="ECO:0000256" key="1">
    <source>
        <dbReference type="ARBA" id="ARBA00004141"/>
    </source>
</evidence>